<keyword evidence="3" id="KW-1185">Reference proteome</keyword>
<feature type="region of interest" description="Disordered" evidence="1">
    <location>
        <begin position="170"/>
        <end position="198"/>
    </location>
</feature>
<comment type="caution">
    <text evidence="2">The sequence shown here is derived from an EMBL/GenBank/DDBJ whole genome shotgun (WGS) entry which is preliminary data.</text>
</comment>
<protein>
    <submittedName>
        <fullName evidence="2">Uncharacterized protein</fullName>
    </submittedName>
</protein>
<evidence type="ECO:0000256" key="1">
    <source>
        <dbReference type="SAM" id="MobiDB-lite"/>
    </source>
</evidence>
<accession>A0AAV7LCZ0</accession>
<proteinExistence type="predicted"/>
<dbReference type="Proteomes" id="UP001066276">
    <property type="component" value="Chromosome 12"/>
</dbReference>
<dbReference type="AlphaFoldDB" id="A0AAV7LCZ0"/>
<organism evidence="2 3">
    <name type="scientific">Pleurodeles waltl</name>
    <name type="common">Iberian ribbed newt</name>
    <dbReference type="NCBI Taxonomy" id="8319"/>
    <lineage>
        <taxon>Eukaryota</taxon>
        <taxon>Metazoa</taxon>
        <taxon>Chordata</taxon>
        <taxon>Craniata</taxon>
        <taxon>Vertebrata</taxon>
        <taxon>Euteleostomi</taxon>
        <taxon>Amphibia</taxon>
        <taxon>Batrachia</taxon>
        <taxon>Caudata</taxon>
        <taxon>Salamandroidea</taxon>
        <taxon>Salamandridae</taxon>
        <taxon>Pleurodelinae</taxon>
        <taxon>Pleurodeles</taxon>
    </lineage>
</organism>
<evidence type="ECO:0000313" key="3">
    <source>
        <dbReference type="Proteomes" id="UP001066276"/>
    </source>
</evidence>
<reference evidence="2" key="1">
    <citation type="journal article" date="2022" name="bioRxiv">
        <title>Sequencing and chromosome-scale assembly of the giantPleurodeles waltlgenome.</title>
        <authorList>
            <person name="Brown T."/>
            <person name="Elewa A."/>
            <person name="Iarovenko S."/>
            <person name="Subramanian E."/>
            <person name="Araus A.J."/>
            <person name="Petzold A."/>
            <person name="Susuki M."/>
            <person name="Suzuki K.-i.T."/>
            <person name="Hayashi T."/>
            <person name="Toyoda A."/>
            <person name="Oliveira C."/>
            <person name="Osipova E."/>
            <person name="Leigh N.D."/>
            <person name="Simon A."/>
            <person name="Yun M.H."/>
        </authorList>
    </citation>
    <scope>NUCLEOTIDE SEQUENCE</scope>
    <source>
        <strain evidence="2">20211129_DDA</strain>
        <tissue evidence="2">Liver</tissue>
    </source>
</reference>
<feature type="region of interest" description="Disordered" evidence="1">
    <location>
        <begin position="1"/>
        <end position="32"/>
    </location>
</feature>
<sequence>MSRRATDPHTAQRTAGPSSPPTPRGLGELRPLRPPTVRAAQARTASRLGSPCQSLVRSLSATRARPLVSVSIRLSPGLSGVGRLAPGCLGYLRSCSARPCALRLSPEVLGSALRASALSGAALRASALSGGARLRSPPLPLPAGSPPPSLVPLSPAVLDHGCSQRLLRAGGGRGGALSDAWRESPAGTRPPSPRAPRREILTPDTQVCDVIERTFCKWAPTRLSWRDTFLALIFSTSQPIF</sequence>
<name>A0AAV7LCZ0_PLEWA</name>
<evidence type="ECO:0000313" key="2">
    <source>
        <dbReference type="EMBL" id="KAJ1085490.1"/>
    </source>
</evidence>
<gene>
    <name evidence="2" type="ORF">NDU88_005622</name>
</gene>
<dbReference type="EMBL" id="JANPWB010000016">
    <property type="protein sequence ID" value="KAJ1085490.1"/>
    <property type="molecule type" value="Genomic_DNA"/>
</dbReference>